<reference evidence="5" key="2">
    <citation type="submission" date="2023-06" db="EMBL/GenBank/DDBJ databases">
        <authorList>
            <consortium name="Lawrence Berkeley National Laboratory"/>
            <person name="Haridas S."/>
            <person name="Hensen N."/>
            <person name="Bonometti L."/>
            <person name="Westerberg I."/>
            <person name="Brannstrom I.O."/>
            <person name="Guillou S."/>
            <person name="Cros-Aarteil S."/>
            <person name="Calhoun S."/>
            <person name="Kuo A."/>
            <person name="Mondo S."/>
            <person name="Pangilinan J."/>
            <person name="Riley R."/>
            <person name="Labutti K."/>
            <person name="Andreopoulos B."/>
            <person name="Lipzen A."/>
            <person name="Chen C."/>
            <person name="Yanf M."/>
            <person name="Daum C."/>
            <person name="Ng V."/>
            <person name="Clum A."/>
            <person name="Steindorff A."/>
            <person name="Ohm R."/>
            <person name="Martin F."/>
            <person name="Silar P."/>
            <person name="Natvig D."/>
            <person name="Lalanne C."/>
            <person name="Gautier V."/>
            <person name="Ament-Velasquez S.L."/>
            <person name="Kruys A."/>
            <person name="Hutchinson M.I."/>
            <person name="Powell A.J."/>
            <person name="Barry K."/>
            <person name="Miller A.N."/>
            <person name="Grigoriev I.V."/>
            <person name="Debuchy R."/>
            <person name="Gladieux P."/>
            <person name="Thoren M.H."/>
            <person name="Johannesson H."/>
        </authorList>
    </citation>
    <scope>NUCLEOTIDE SEQUENCE</scope>
    <source>
        <strain evidence="5">CBS 168.71</strain>
    </source>
</reference>
<dbReference type="GeneID" id="87844481"/>
<evidence type="ECO:0008006" key="7">
    <source>
        <dbReference type="Google" id="ProtNLM"/>
    </source>
</evidence>
<evidence type="ECO:0000259" key="3">
    <source>
        <dbReference type="Pfam" id="PF17100"/>
    </source>
</evidence>
<gene>
    <name evidence="5" type="ORF">B0H64DRAFT_462192</name>
</gene>
<keyword evidence="1" id="KW-0677">Repeat</keyword>
<feature type="compositionally biased region" description="Acidic residues" evidence="2">
    <location>
        <begin position="101"/>
        <end position="112"/>
    </location>
</feature>
<accession>A0AAE0LQL3</accession>
<dbReference type="Pfam" id="PF24883">
    <property type="entry name" value="NPHP3_N"/>
    <property type="match status" value="1"/>
</dbReference>
<evidence type="ECO:0000313" key="6">
    <source>
        <dbReference type="Proteomes" id="UP001278766"/>
    </source>
</evidence>
<dbReference type="PANTHER" id="PTHR10039:SF16">
    <property type="entry name" value="GPI INOSITOL-DEACYLASE"/>
    <property type="match status" value="1"/>
</dbReference>
<protein>
    <recommendedName>
        <fullName evidence="7">NACHT domain-containing protein</fullName>
    </recommendedName>
</protein>
<proteinExistence type="predicted"/>
<comment type="caution">
    <text evidence="5">The sequence shown here is derived from an EMBL/GenBank/DDBJ whole genome shotgun (WGS) entry which is preliminary data.</text>
</comment>
<dbReference type="RefSeq" id="XP_062657397.1">
    <property type="nucleotide sequence ID" value="XM_062807533.1"/>
</dbReference>
<feature type="region of interest" description="Disordered" evidence="2">
    <location>
        <begin position="14"/>
        <end position="68"/>
    </location>
</feature>
<feature type="region of interest" description="Disordered" evidence="2">
    <location>
        <begin position="99"/>
        <end position="119"/>
    </location>
</feature>
<evidence type="ECO:0000313" key="5">
    <source>
        <dbReference type="EMBL" id="KAK3293883.1"/>
    </source>
</evidence>
<evidence type="ECO:0000259" key="4">
    <source>
        <dbReference type="Pfam" id="PF24883"/>
    </source>
</evidence>
<feature type="domain" description="Nephrocystin 3-like N-terminal" evidence="4">
    <location>
        <begin position="371"/>
        <end position="536"/>
    </location>
</feature>
<evidence type="ECO:0000256" key="2">
    <source>
        <dbReference type="SAM" id="MobiDB-lite"/>
    </source>
</evidence>
<dbReference type="Proteomes" id="UP001278766">
    <property type="component" value="Unassembled WGS sequence"/>
</dbReference>
<dbReference type="PANTHER" id="PTHR10039">
    <property type="entry name" value="AMELOGENIN"/>
    <property type="match status" value="1"/>
</dbReference>
<dbReference type="EMBL" id="JAUEPN010000005">
    <property type="protein sequence ID" value="KAK3293883.1"/>
    <property type="molecule type" value="Genomic_DNA"/>
</dbReference>
<evidence type="ECO:0000256" key="1">
    <source>
        <dbReference type="ARBA" id="ARBA00022737"/>
    </source>
</evidence>
<organism evidence="5 6">
    <name type="scientific">Chaetomium fimeti</name>
    <dbReference type="NCBI Taxonomy" id="1854472"/>
    <lineage>
        <taxon>Eukaryota</taxon>
        <taxon>Fungi</taxon>
        <taxon>Dikarya</taxon>
        <taxon>Ascomycota</taxon>
        <taxon>Pezizomycotina</taxon>
        <taxon>Sordariomycetes</taxon>
        <taxon>Sordariomycetidae</taxon>
        <taxon>Sordariales</taxon>
        <taxon>Chaetomiaceae</taxon>
        <taxon>Chaetomium</taxon>
    </lineage>
</organism>
<dbReference type="InterPro" id="IPR056884">
    <property type="entry name" value="NPHP3-like_N"/>
</dbReference>
<dbReference type="Pfam" id="PF17100">
    <property type="entry name" value="NACHT_N"/>
    <property type="match status" value="1"/>
</dbReference>
<name>A0AAE0LQL3_9PEZI</name>
<feature type="domain" description="NWD NACHT-NTPase N-terminal" evidence="3">
    <location>
        <begin position="78"/>
        <end position="253"/>
    </location>
</feature>
<sequence>MAGYFKRIGQKIKSLGGHKGTAESASEAPLHPVSETETTPLPPTEDNTETDTSPLPDENLGTKDAAVPLLFPSNDRQDLWREAFLKLDDAERAVLDFAPAIDDDGNADESDDGSPAKQEDMASAIKEILGTANALKEKDEEKQYTAKLNKVIDGTTKVKSLIDAGLAFDPTKYGALAWAILSFGLHMAINAREIRDFMFDACDDIVNIVARYSIYKIQYRSSAHPSGTTEALQKFEEGVTDVYTSILQFLAEMKGYLNQNWLEHGAAAIFPKAERSLSKTKQSIITQDLAVQYWLPILEHESIQSQFQTVLKNLNALVKPTYANPITEYSFLVDQERAAVLRWLPDGNMDRIHTQIRSRAEVDFSENYQPGVWLLKHIDFQIWADAQSSCGLWLYGDMGTGKTVLTSTVIKHLEQLYTGSSQGALAYFYCSAAESTRTDPLDILQEILRQLASTKPGLDIFRNWQQDKKPSALTRDAVLRLILQMIDLNAHRQTTIVIDALDEIDRDGMGLTSIADALHYLLEAADGVVKIFVSSRPQSRIRDQLQSWTGIPVDPESTRSGMETYIELEVDRLLRHKHRLVDLKPKVKETLKQRAGGMFRYVQMSTEWICRGESPLEIKQAIAELPSELSGIYRDLFGRIQNRRKLHQDYARLAISWILGMRLVLRADDLLRAVIAGMDDVDDEGILETSIDDILTACEGIVTYNKARDVLELGHVSVIEFIQKDKQDLYDQRQVHTRIGTTCVRVLEGMHRVYHTSDTCPPESHDSGHDDDDSQLLRKRMEFIGHWACLSCLTISDIPQGGRNTSTFIQYANFMWAYHCGASGSLIRAASLLEPTLTTLRKGPDGDMRGALDQIEAHHFLYTPCQDSPYYRALRWIKQFANAIHGSSGMPVRLLVTRDPGPGSKQKEELVQGPPFAVFMETMERLFESVRDA</sequence>
<keyword evidence="6" id="KW-1185">Reference proteome</keyword>
<dbReference type="Gene3D" id="3.40.50.300">
    <property type="entry name" value="P-loop containing nucleotide triphosphate hydrolases"/>
    <property type="match status" value="1"/>
</dbReference>
<dbReference type="InterPro" id="IPR027417">
    <property type="entry name" value="P-loop_NTPase"/>
</dbReference>
<dbReference type="SUPFAM" id="SSF52540">
    <property type="entry name" value="P-loop containing nucleoside triphosphate hydrolases"/>
    <property type="match status" value="1"/>
</dbReference>
<dbReference type="InterPro" id="IPR031359">
    <property type="entry name" value="NACHT_N"/>
</dbReference>
<dbReference type="AlphaFoldDB" id="A0AAE0LQL3"/>
<reference evidence="5" key="1">
    <citation type="journal article" date="2023" name="Mol. Phylogenet. Evol.">
        <title>Genome-scale phylogeny and comparative genomics of the fungal order Sordariales.</title>
        <authorList>
            <person name="Hensen N."/>
            <person name="Bonometti L."/>
            <person name="Westerberg I."/>
            <person name="Brannstrom I.O."/>
            <person name="Guillou S."/>
            <person name="Cros-Aarteil S."/>
            <person name="Calhoun S."/>
            <person name="Haridas S."/>
            <person name="Kuo A."/>
            <person name="Mondo S."/>
            <person name="Pangilinan J."/>
            <person name="Riley R."/>
            <person name="LaButti K."/>
            <person name="Andreopoulos B."/>
            <person name="Lipzen A."/>
            <person name="Chen C."/>
            <person name="Yan M."/>
            <person name="Daum C."/>
            <person name="Ng V."/>
            <person name="Clum A."/>
            <person name="Steindorff A."/>
            <person name="Ohm R.A."/>
            <person name="Martin F."/>
            <person name="Silar P."/>
            <person name="Natvig D.O."/>
            <person name="Lalanne C."/>
            <person name="Gautier V."/>
            <person name="Ament-Velasquez S.L."/>
            <person name="Kruys A."/>
            <person name="Hutchinson M.I."/>
            <person name="Powell A.J."/>
            <person name="Barry K."/>
            <person name="Miller A.N."/>
            <person name="Grigoriev I.V."/>
            <person name="Debuchy R."/>
            <person name="Gladieux P."/>
            <person name="Hiltunen Thoren M."/>
            <person name="Johannesson H."/>
        </authorList>
    </citation>
    <scope>NUCLEOTIDE SEQUENCE</scope>
    <source>
        <strain evidence="5">CBS 168.71</strain>
    </source>
</reference>